<protein>
    <recommendedName>
        <fullName evidence="1">HAT C-terminal dimerisation domain-containing protein</fullName>
    </recommendedName>
</protein>
<dbReference type="InterPro" id="IPR008906">
    <property type="entry name" value="HATC_C_dom"/>
</dbReference>
<dbReference type="InterPro" id="IPR012337">
    <property type="entry name" value="RNaseH-like_sf"/>
</dbReference>
<keyword evidence="3" id="KW-1185">Reference proteome</keyword>
<evidence type="ECO:0000313" key="2">
    <source>
        <dbReference type="EMBL" id="RLN24508.1"/>
    </source>
</evidence>
<dbReference type="GO" id="GO:0046983">
    <property type="term" value="F:protein dimerization activity"/>
    <property type="evidence" value="ECO:0007669"/>
    <property type="project" value="InterPro"/>
</dbReference>
<reference evidence="3" key="1">
    <citation type="journal article" date="2019" name="Nat. Commun.">
        <title>The genome of broomcorn millet.</title>
        <authorList>
            <person name="Zou C."/>
            <person name="Miki D."/>
            <person name="Li D."/>
            <person name="Tang Q."/>
            <person name="Xiao L."/>
            <person name="Rajput S."/>
            <person name="Deng P."/>
            <person name="Jia W."/>
            <person name="Huang R."/>
            <person name="Zhang M."/>
            <person name="Sun Y."/>
            <person name="Hu J."/>
            <person name="Fu X."/>
            <person name="Schnable P.S."/>
            <person name="Li F."/>
            <person name="Zhang H."/>
            <person name="Feng B."/>
            <person name="Zhu X."/>
            <person name="Liu R."/>
            <person name="Schnable J.C."/>
            <person name="Zhu J.-K."/>
            <person name="Zhang H."/>
        </authorList>
    </citation>
    <scope>NUCLEOTIDE SEQUENCE [LARGE SCALE GENOMIC DNA]</scope>
</reference>
<dbReference type="Proteomes" id="UP000275267">
    <property type="component" value="Unassembled WGS sequence"/>
</dbReference>
<organism evidence="2 3">
    <name type="scientific">Panicum miliaceum</name>
    <name type="common">Proso millet</name>
    <name type="synonym">Broomcorn millet</name>
    <dbReference type="NCBI Taxonomy" id="4540"/>
    <lineage>
        <taxon>Eukaryota</taxon>
        <taxon>Viridiplantae</taxon>
        <taxon>Streptophyta</taxon>
        <taxon>Embryophyta</taxon>
        <taxon>Tracheophyta</taxon>
        <taxon>Spermatophyta</taxon>
        <taxon>Magnoliopsida</taxon>
        <taxon>Liliopsida</taxon>
        <taxon>Poales</taxon>
        <taxon>Poaceae</taxon>
        <taxon>PACMAD clade</taxon>
        <taxon>Panicoideae</taxon>
        <taxon>Panicodae</taxon>
        <taxon>Paniceae</taxon>
        <taxon>Panicinae</taxon>
        <taxon>Panicum</taxon>
        <taxon>Panicum sect. Panicum</taxon>
    </lineage>
</organism>
<sequence>MGRQKRRIRKRTTLTMMMNYLLAYLQLMVQLKRGMEMRCQKLIKEREDERDRSLVFNCLLPRERFKMRYIRWCFAQIYDNLRFQREIEDIDLELDRLYKKYEIIYRCKMDETSPNNAQPSSPTKDTSSSLASIVPSGFQTFLESSATESSQSELLIYLDEANVSIDEKNFNLLNYWKVNIHIFLVVASMAKRFLAVRASSVSSESTFSNGGRILDDYRSSLKPSIVQALVCASSWIRGSHSSPITMGEGDDGDIESVEFPKCVVASN</sequence>
<evidence type="ECO:0000313" key="3">
    <source>
        <dbReference type="Proteomes" id="UP000275267"/>
    </source>
</evidence>
<gene>
    <name evidence="2" type="ORF">C2845_PM07G09110</name>
</gene>
<dbReference type="Pfam" id="PF05699">
    <property type="entry name" value="Dimer_Tnp_hAT"/>
    <property type="match status" value="1"/>
</dbReference>
<name>A0A3L6SPD7_PANMI</name>
<accession>A0A3L6SPD7</accession>
<comment type="caution">
    <text evidence="2">The sequence shown here is derived from an EMBL/GenBank/DDBJ whole genome shotgun (WGS) entry which is preliminary data.</text>
</comment>
<dbReference type="PANTHER" id="PTHR23272">
    <property type="entry name" value="BED FINGER-RELATED"/>
    <property type="match status" value="1"/>
</dbReference>
<dbReference type="STRING" id="4540.A0A3L6SPD7"/>
<dbReference type="OrthoDB" id="696023at2759"/>
<dbReference type="EMBL" id="PQIB02000004">
    <property type="protein sequence ID" value="RLN24508.1"/>
    <property type="molecule type" value="Genomic_DNA"/>
</dbReference>
<dbReference type="PANTHER" id="PTHR23272:SF184">
    <property type="entry name" value="OS03G0311250 PROTEIN"/>
    <property type="match status" value="1"/>
</dbReference>
<proteinExistence type="predicted"/>
<dbReference type="AlphaFoldDB" id="A0A3L6SPD7"/>
<feature type="domain" description="HAT C-terminal dimerisation" evidence="1">
    <location>
        <begin position="154"/>
        <end position="236"/>
    </location>
</feature>
<evidence type="ECO:0000259" key="1">
    <source>
        <dbReference type="Pfam" id="PF05699"/>
    </source>
</evidence>
<dbReference type="SUPFAM" id="SSF53098">
    <property type="entry name" value="Ribonuclease H-like"/>
    <property type="match status" value="1"/>
</dbReference>